<name>A0A348B3Y2_9CREN</name>
<dbReference type="RefSeq" id="WP_126450089.1">
    <property type="nucleotide sequence ID" value="NZ_AP018553.1"/>
</dbReference>
<organism evidence="1 3">
    <name type="scientific">Sulfodiicoccus acidiphilus</name>
    <dbReference type="NCBI Taxonomy" id="1670455"/>
    <lineage>
        <taxon>Archaea</taxon>
        <taxon>Thermoproteota</taxon>
        <taxon>Thermoprotei</taxon>
        <taxon>Sulfolobales</taxon>
        <taxon>Sulfolobaceae</taxon>
        <taxon>Sulfodiicoccus</taxon>
    </lineage>
</organism>
<sequence>MYGNNVIQVKVNELPEEAKLKILRKVVEEKRIDYEKLGVTRVQAWRYTMGRQKIHDYVVENAIKYLSPEEVSEIVYGFSLDNVTFNDAIKVVAKAVQSPEFREFLLSSLHKHLGEFVNRVSNMHVVTGDDQQLFQKVTQRQE</sequence>
<reference evidence="1" key="3">
    <citation type="journal article" date="2019" name="BMC Res. Notes">
        <title>Complete genome sequence of the Sulfodiicoccus acidiphilus strain HS-1T, the first crenarchaeon that lacks polB3, isolated from an acidic hot spring in Ohwaku-dani, Hakone, Japan.</title>
        <authorList>
            <person name="Sakai H.D."/>
            <person name="Kurosawa N."/>
        </authorList>
    </citation>
    <scope>NUCLEOTIDE SEQUENCE</scope>
    <source>
        <strain evidence="1">HS-1</strain>
    </source>
</reference>
<dbReference type="AlphaFoldDB" id="A0A348B3Y2"/>
<dbReference type="EMBL" id="AP018553">
    <property type="protein sequence ID" value="BBD72884.1"/>
    <property type="molecule type" value="Genomic_DNA"/>
</dbReference>
<gene>
    <name evidence="2" type="ORF">GCM10007116_02790</name>
    <name evidence="1" type="ORF">HS1genome_1273</name>
</gene>
<proteinExistence type="predicted"/>
<reference evidence="2" key="1">
    <citation type="journal article" date="2014" name="Int. J. Syst. Evol. Microbiol.">
        <title>Complete genome sequence of Corynebacterium casei LMG S-19264T (=DSM 44701T), isolated from a smear-ripened cheese.</title>
        <authorList>
            <consortium name="US DOE Joint Genome Institute (JGI-PGF)"/>
            <person name="Walter F."/>
            <person name="Albersmeier A."/>
            <person name="Kalinowski J."/>
            <person name="Ruckert C."/>
        </authorList>
    </citation>
    <scope>NUCLEOTIDE SEQUENCE</scope>
    <source>
        <strain evidence="2">JCM 31740</strain>
    </source>
</reference>
<dbReference type="OrthoDB" id="42022at2157"/>
<dbReference type="EMBL" id="BMQS01000002">
    <property type="protein sequence ID" value="GGT88252.1"/>
    <property type="molecule type" value="Genomic_DNA"/>
</dbReference>
<reference evidence="3" key="2">
    <citation type="submission" date="2018-04" db="EMBL/GenBank/DDBJ databases">
        <title>Complete genome sequence of Sulfodiicoccus acidiphilus strain HS-1.</title>
        <authorList>
            <person name="Sakai H.D."/>
            <person name="Kurosawa N."/>
        </authorList>
    </citation>
    <scope>NUCLEOTIDE SEQUENCE [LARGE SCALE GENOMIC DNA]</scope>
    <source>
        <strain evidence="3">HS-1</strain>
    </source>
</reference>
<dbReference type="Proteomes" id="UP000616143">
    <property type="component" value="Unassembled WGS sequence"/>
</dbReference>
<protein>
    <submittedName>
        <fullName evidence="1">Uncharacterized protein</fullName>
    </submittedName>
</protein>
<dbReference type="KEGG" id="sacd:HS1genome_1273"/>
<evidence type="ECO:0000313" key="2">
    <source>
        <dbReference type="EMBL" id="GGT88252.1"/>
    </source>
</evidence>
<reference evidence="2" key="4">
    <citation type="submission" date="2020-09" db="EMBL/GenBank/DDBJ databases">
        <authorList>
            <person name="Sun Q."/>
            <person name="Ohkuma M."/>
        </authorList>
    </citation>
    <scope>NUCLEOTIDE SEQUENCE</scope>
    <source>
        <strain evidence="2">JCM 31740</strain>
    </source>
</reference>
<dbReference type="GeneID" id="38666786"/>
<accession>A0A348B3Y2</accession>
<dbReference type="Proteomes" id="UP000276741">
    <property type="component" value="Chromosome"/>
</dbReference>
<evidence type="ECO:0000313" key="3">
    <source>
        <dbReference type="Proteomes" id="UP000276741"/>
    </source>
</evidence>
<evidence type="ECO:0000313" key="1">
    <source>
        <dbReference type="EMBL" id="BBD72884.1"/>
    </source>
</evidence>
<keyword evidence="3" id="KW-1185">Reference proteome</keyword>